<dbReference type="RefSeq" id="WP_091549522.1">
    <property type="nucleotide sequence ID" value="NZ_FONY01000078.1"/>
</dbReference>
<dbReference type="Proteomes" id="UP000199513">
    <property type="component" value="Unassembled WGS sequence"/>
</dbReference>
<dbReference type="AlphaFoldDB" id="A0A1I2K0T1"/>
<gene>
    <name evidence="1" type="ORF">SAMN04488541_10789</name>
</gene>
<evidence type="ECO:0008006" key="3">
    <source>
        <dbReference type="Google" id="ProtNLM"/>
    </source>
</evidence>
<evidence type="ECO:0000313" key="1">
    <source>
        <dbReference type="EMBL" id="SFF60454.1"/>
    </source>
</evidence>
<reference evidence="1 2" key="1">
    <citation type="submission" date="2016-10" db="EMBL/GenBank/DDBJ databases">
        <authorList>
            <person name="de Groot N.N."/>
        </authorList>
    </citation>
    <scope>NUCLEOTIDE SEQUENCE [LARGE SCALE GENOMIC DNA]</scope>
    <source>
        <strain>GEY</strain>
        <strain evidence="2">DSM 9560</strain>
    </source>
</reference>
<keyword evidence="2" id="KW-1185">Reference proteome</keyword>
<dbReference type="STRING" id="1003.SAMN04488541_10789"/>
<name>A0A1I2K0T1_9BACT</name>
<sequence length="194" mass="22892">MIQKTAIFIICIFICGCSVKNSILKQINDTFYSQEYKMYLGGDFGLKSRKDLMRRLDKQLFLKHDTIVIFQGIHYGSVTSFGCDVYDDTVRYMYHSMDIKTHKTNFFSIPFPFPYNIKNSRDSYIFEKLKKGKLQEILEEAKNSKLTLSPPTSINLLLIIREGKKFRVENYEIKDFIPKPLQRNREKRQGKNFP</sequence>
<accession>A0A1I2K0T1</accession>
<dbReference type="PROSITE" id="PS51257">
    <property type="entry name" value="PROKAR_LIPOPROTEIN"/>
    <property type="match status" value="1"/>
</dbReference>
<proteinExistence type="predicted"/>
<organism evidence="1 2">
    <name type="scientific">Thermoflexibacter ruber</name>
    <dbReference type="NCBI Taxonomy" id="1003"/>
    <lineage>
        <taxon>Bacteria</taxon>
        <taxon>Pseudomonadati</taxon>
        <taxon>Bacteroidota</taxon>
        <taxon>Cytophagia</taxon>
        <taxon>Cytophagales</taxon>
        <taxon>Thermoflexibacteraceae</taxon>
        <taxon>Thermoflexibacter</taxon>
    </lineage>
</organism>
<evidence type="ECO:0000313" key="2">
    <source>
        <dbReference type="Proteomes" id="UP000199513"/>
    </source>
</evidence>
<protein>
    <recommendedName>
        <fullName evidence="3">Lipoprotein</fullName>
    </recommendedName>
</protein>
<dbReference type="EMBL" id="FONY01000078">
    <property type="protein sequence ID" value="SFF60454.1"/>
    <property type="molecule type" value="Genomic_DNA"/>
</dbReference>